<accession>A0A6N4WE35</accession>
<dbReference type="RefSeq" id="WP_163805871.1">
    <property type="nucleotide sequence ID" value="NZ_AP022620.1"/>
</dbReference>
<dbReference type="EMBL" id="AP022620">
    <property type="protein sequence ID" value="BBZ78768.1"/>
    <property type="molecule type" value="Genomic_DNA"/>
</dbReference>
<dbReference type="AlphaFoldDB" id="A0A6N4WE35"/>
<organism evidence="1 2">
    <name type="scientific">Mycolicibacterium anyangense</name>
    <dbReference type="NCBI Taxonomy" id="1431246"/>
    <lineage>
        <taxon>Bacteria</taxon>
        <taxon>Bacillati</taxon>
        <taxon>Actinomycetota</taxon>
        <taxon>Actinomycetes</taxon>
        <taxon>Mycobacteriales</taxon>
        <taxon>Mycobacteriaceae</taxon>
        <taxon>Mycolicibacterium</taxon>
    </lineage>
</organism>
<protein>
    <recommendedName>
        <fullName evidence="3">Ferredoxin</fullName>
    </recommendedName>
</protein>
<dbReference type="Gene3D" id="3.30.70.20">
    <property type="match status" value="1"/>
</dbReference>
<evidence type="ECO:0008006" key="3">
    <source>
        <dbReference type="Google" id="ProtNLM"/>
    </source>
</evidence>
<dbReference type="Pfam" id="PF13459">
    <property type="entry name" value="Fer4_15"/>
    <property type="match status" value="1"/>
</dbReference>
<keyword evidence="2" id="KW-1185">Reference proteome</keyword>
<sequence>MKLRLDSASCTGHGLCYSVAQHLITDDEHGYGQLSTDGEVPASRLAEARAAVANCPERAISLVEDSKA</sequence>
<dbReference type="SUPFAM" id="SSF54862">
    <property type="entry name" value="4Fe-4S ferredoxins"/>
    <property type="match status" value="1"/>
</dbReference>
<gene>
    <name evidence="1" type="ORF">MANY_41050</name>
</gene>
<name>A0A6N4WE35_9MYCO</name>
<dbReference type="KEGG" id="many:MANY_41050"/>
<evidence type="ECO:0000313" key="2">
    <source>
        <dbReference type="Proteomes" id="UP000467249"/>
    </source>
</evidence>
<evidence type="ECO:0000313" key="1">
    <source>
        <dbReference type="EMBL" id="BBZ78768.1"/>
    </source>
</evidence>
<reference evidence="1 2" key="1">
    <citation type="journal article" date="2019" name="Emerg. Microbes Infect.">
        <title>Comprehensive subspecies identification of 175 nontuberculous mycobacteria species based on 7547 genomic profiles.</title>
        <authorList>
            <person name="Matsumoto Y."/>
            <person name="Kinjo T."/>
            <person name="Motooka D."/>
            <person name="Nabeya D."/>
            <person name="Jung N."/>
            <person name="Uechi K."/>
            <person name="Horii T."/>
            <person name="Iida T."/>
            <person name="Fujita J."/>
            <person name="Nakamura S."/>
        </authorList>
    </citation>
    <scope>NUCLEOTIDE SEQUENCE [LARGE SCALE GENOMIC DNA]</scope>
    <source>
        <strain evidence="1 2">JCM 30275</strain>
    </source>
</reference>
<proteinExistence type="predicted"/>
<dbReference type="Proteomes" id="UP000467249">
    <property type="component" value="Chromosome"/>
</dbReference>